<evidence type="ECO:0000313" key="4">
    <source>
        <dbReference type="Proteomes" id="UP000295106"/>
    </source>
</evidence>
<feature type="domain" description="UspA" evidence="2">
    <location>
        <begin position="2"/>
        <end position="120"/>
    </location>
</feature>
<dbReference type="PANTHER" id="PTHR46268:SF15">
    <property type="entry name" value="UNIVERSAL STRESS PROTEIN HP_0031"/>
    <property type="match status" value="1"/>
</dbReference>
<dbReference type="InterPro" id="IPR006015">
    <property type="entry name" value="Universal_stress_UspA"/>
</dbReference>
<sequence length="275" mass="29452">MKSMLVHLDASPRSARRLALAHRLAREHGAELTVVFAVLPAMVAAPFAAAEGAYAAASLLEETDRQLRARAREMFEREAVGGAPMHWVEIRHDTLEVAMAEHALFADLLVLGQHDADDRETGPVPRGLVASLVHDSGKPALVVPTTGELAAPGRQVLIAWKPTREAARAVAAARPWLLAAESVHVGCTLARRDDERTGTSALERWLRRSGVTAPIHIHGLAGTGIGEALLSLATDTDADLLVMGCYGHSRARELVLGGVTRTVLRTMTLPVLMAH</sequence>
<comment type="similarity">
    <text evidence="1">Belongs to the universal stress protein A family.</text>
</comment>
<comment type="caution">
    <text evidence="3">The sequence shown here is derived from an EMBL/GenBank/DDBJ whole genome shotgun (WGS) entry which is preliminary data.</text>
</comment>
<dbReference type="EMBL" id="SLXD01000003">
    <property type="protein sequence ID" value="TCP03760.1"/>
    <property type="molecule type" value="Genomic_DNA"/>
</dbReference>
<name>A0A4R2MB73_RUBGE</name>
<dbReference type="CDD" id="cd00293">
    <property type="entry name" value="USP-like"/>
    <property type="match status" value="1"/>
</dbReference>
<organism evidence="3 4">
    <name type="scientific">Rubrivivax gelatinosus</name>
    <name type="common">Rhodocyclus gelatinosus</name>
    <name type="synonym">Rhodopseudomonas gelatinosa</name>
    <dbReference type="NCBI Taxonomy" id="28068"/>
    <lineage>
        <taxon>Bacteria</taxon>
        <taxon>Pseudomonadati</taxon>
        <taxon>Pseudomonadota</taxon>
        <taxon>Betaproteobacteria</taxon>
        <taxon>Burkholderiales</taxon>
        <taxon>Sphaerotilaceae</taxon>
        <taxon>Rubrivivax</taxon>
    </lineage>
</organism>
<reference evidence="3 4" key="1">
    <citation type="submission" date="2019-03" db="EMBL/GenBank/DDBJ databases">
        <title>Genomic Encyclopedia of Type Strains, Phase IV (KMG-IV): sequencing the most valuable type-strain genomes for metagenomic binning, comparative biology and taxonomic classification.</title>
        <authorList>
            <person name="Goeker M."/>
        </authorList>
    </citation>
    <scope>NUCLEOTIDE SEQUENCE [LARGE SCALE GENOMIC DNA]</scope>
    <source>
        <strain evidence="3 4">DSM 1709</strain>
    </source>
</reference>
<evidence type="ECO:0000256" key="1">
    <source>
        <dbReference type="ARBA" id="ARBA00008791"/>
    </source>
</evidence>
<dbReference type="Gene3D" id="3.40.50.12370">
    <property type="match status" value="1"/>
</dbReference>
<dbReference type="PRINTS" id="PR01438">
    <property type="entry name" value="UNVRSLSTRESS"/>
</dbReference>
<dbReference type="RefSeq" id="WP_132645227.1">
    <property type="nucleotide sequence ID" value="NZ_CP181386.1"/>
</dbReference>
<dbReference type="AlphaFoldDB" id="A0A4R2MB73"/>
<dbReference type="Proteomes" id="UP000295106">
    <property type="component" value="Unassembled WGS sequence"/>
</dbReference>
<proteinExistence type="inferred from homology"/>
<dbReference type="InterPro" id="IPR006016">
    <property type="entry name" value="UspA"/>
</dbReference>
<dbReference type="SUPFAM" id="SSF52402">
    <property type="entry name" value="Adenine nucleotide alpha hydrolases-like"/>
    <property type="match status" value="2"/>
</dbReference>
<evidence type="ECO:0000313" key="3">
    <source>
        <dbReference type="EMBL" id="TCP03760.1"/>
    </source>
</evidence>
<dbReference type="Pfam" id="PF00582">
    <property type="entry name" value="Usp"/>
    <property type="match status" value="2"/>
</dbReference>
<gene>
    <name evidence="3" type="ORF">EV684_1034</name>
</gene>
<dbReference type="PANTHER" id="PTHR46268">
    <property type="entry name" value="STRESS RESPONSE PROTEIN NHAX"/>
    <property type="match status" value="1"/>
</dbReference>
<dbReference type="OrthoDB" id="9804721at2"/>
<feature type="domain" description="UspA" evidence="2">
    <location>
        <begin position="223"/>
        <end position="274"/>
    </location>
</feature>
<evidence type="ECO:0000259" key="2">
    <source>
        <dbReference type="Pfam" id="PF00582"/>
    </source>
</evidence>
<dbReference type="GeneID" id="99684095"/>
<protein>
    <submittedName>
        <fullName evidence="3">Universal stress protein family protein</fullName>
    </submittedName>
</protein>
<accession>A0A4R2MB73</accession>